<evidence type="ECO:0000313" key="3">
    <source>
        <dbReference type="Proteomes" id="UP000228934"/>
    </source>
</evidence>
<feature type="chain" id="PRO_5013930317" description="Secreted protein" evidence="1">
    <location>
        <begin position="24"/>
        <end position="83"/>
    </location>
</feature>
<proteinExistence type="predicted"/>
<dbReference type="AlphaFoldDB" id="A0A2G9RYF1"/>
<organism evidence="2 3">
    <name type="scientific">Aquarana catesbeiana</name>
    <name type="common">American bullfrog</name>
    <name type="synonym">Rana catesbeiana</name>
    <dbReference type="NCBI Taxonomy" id="8400"/>
    <lineage>
        <taxon>Eukaryota</taxon>
        <taxon>Metazoa</taxon>
        <taxon>Chordata</taxon>
        <taxon>Craniata</taxon>
        <taxon>Vertebrata</taxon>
        <taxon>Euteleostomi</taxon>
        <taxon>Amphibia</taxon>
        <taxon>Batrachia</taxon>
        <taxon>Anura</taxon>
        <taxon>Neobatrachia</taxon>
        <taxon>Ranoidea</taxon>
        <taxon>Ranidae</taxon>
        <taxon>Aquarana</taxon>
    </lineage>
</organism>
<dbReference type="Proteomes" id="UP000228934">
    <property type="component" value="Unassembled WGS sequence"/>
</dbReference>
<dbReference type="EMBL" id="KV929479">
    <property type="protein sequence ID" value="PIO32892.1"/>
    <property type="molecule type" value="Genomic_DNA"/>
</dbReference>
<keyword evidence="3" id="KW-1185">Reference proteome</keyword>
<protein>
    <recommendedName>
        <fullName evidence="4">Secreted protein</fullName>
    </recommendedName>
</protein>
<feature type="signal peptide" evidence="1">
    <location>
        <begin position="1"/>
        <end position="23"/>
    </location>
</feature>
<evidence type="ECO:0008006" key="4">
    <source>
        <dbReference type="Google" id="ProtNLM"/>
    </source>
</evidence>
<reference evidence="3" key="1">
    <citation type="journal article" date="2017" name="Nat. Commun.">
        <title>The North American bullfrog draft genome provides insight into hormonal regulation of long noncoding RNA.</title>
        <authorList>
            <person name="Hammond S.A."/>
            <person name="Warren R.L."/>
            <person name="Vandervalk B.P."/>
            <person name="Kucuk E."/>
            <person name="Khan H."/>
            <person name="Gibb E.A."/>
            <person name="Pandoh P."/>
            <person name="Kirk H."/>
            <person name="Zhao Y."/>
            <person name="Jones M."/>
            <person name="Mungall A.J."/>
            <person name="Coope R."/>
            <person name="Pleasance S."/>
            <person name="Moore R.A."/>
            <person name="Holt R.A."/>
            <person name="Round J.M."/>
            <person name="Ohora S."/>
            <person name="Walle B.V."/>
            <person name="Veldhoen N."/>
            <person name="Helbing C.C."/>
            <person name="Birol I."/>
        </authorList>
    </citation>
    <scope>NUCLEOTIDE SEQUENCE [LARGE SCALE GENOMIC DNA]</scope>
</reference>
<evidence type="ECO:0000256" key="1">
    <source>
        <dbReference type="SAM" id="SignalP"/>
    </source>
</evidence>
<gene>
    <name evidence="2" type="ORF">AB205_0198250</name>
</gene>
<accession>A0A2G9RYF1</accession>
<sequence>MPSIVNICMLAAVFIFASFSMDGFPFTAMDLIASPSNIAPFFHPPDIPVSGGSALCTVRISTWSVQRLWISWTNCCDTITRHD</sequence>
<evidence type="ECO:0000313" key="2">
    <source>
        <dbReference type="EMBL" id="PIO32892.1"/>
    </source>
</evidence>
<name>A0A2G9RYF1_AQUCT</name>
<keyword evidence="1" id="KW-0732">Signal</keyword>